<sequence>MPEERDAFNEALLSTVGTPEQTELLDSSPRSRVWRVRPAGRQLLIVKQITDGGDTGGNDA</sequence>
<evidence type="ECO:0000313" key="1">
    <source>
        <dbReference type="EMBL" id="GGV94455.1"/>
    </source>
</evidence>
<dbReference type="EMBL" id="BMTF01000028">
    <property type="protein sequence ID" value="GGV94455.1"/>
    <property type="molecule type" value="Genomic_DNA"/>
</dbReference>
<name>A0ABQ2W754_9ACTN</name>
<proteinExistence type="predicted"/>
<dbReference type="RefSeq" id="WP_229867337.1">
    <property type="nucleotide sequence ID" value="NZ_BMTF01000028.1"/>
</dbReference>
<protein>
    <recommendedName>
        <fullName evidence="3">Aminoglycoside phosphotransferase family protein</fullName>
    </recommendedName>
</protein>
<dbReference type="Proteomes" id="UP000660675">
    <property type="component" value="Unassembled WGS sequence"/>
</dbReference>
<evidence type="ECO:0000313" key="2">
    <source>
        <dbReference type="Proteomes" id="UP000660675"/>
    </source>
</evidence>
<reference evidence="2" key="1">
    <citation type="journal article" date="2019" name="Int. J. Syst. Evol. Microbiol.">
        <title>The Global Catalogue of Microorganisms (GCM) 10K type strain sequencing project: providing services to taxonomists for standard genome sequencing and annotation.</title>
        <authorList>
            <consortium name="The Broad Institute Genomics Platform"/>
            <consortium name="The Broad Institute Genome Sequencing Center for Infectious Disease"/>
            <person name="Wu L."/>
            <person name="Ma J."/>
        </authorList>
    </citation>
    <scope>NUCLEOTIDE SEQUENCE [LARGE SCALE GENOMIC DNA]</scope>
    <source>
        <strain evidence="2">JCM 4376</strain>
    </source>
</reference>
<gene>
    <name evidence="1" type="ORF">GCM10015535_59900</name>
</gene>
<keyword evidence="2" id="KW-1185">Reference proteome</keyword>
<accession>A0ABQ2W754</accession>
<comment type="caution">
    <text evidence="1">The sequence shown here is derived from an EMBL/GenBank/DDBJ whole genome shotgun (WGS) entry which is preliminary data.</text>
</comment>
<organism evidence="1 2">
    <name type="scientific">Streptomyces gelaticus</name>
    <dbReference type="NCBI Taxonomy" id="285446"/>
    <lineage>
        <taxon>Bacteria</taxon>
        <taxon>Bacillati</taxon>
        <taxon>Actinomycetota</taxon>
        <taxon>Actinomycetes</taxon>
        <taxon>Kitasatosporales</taxon>
        <taxon>Streptomycetaceae</taxon>
        <taxon>Streptomyces</taxon>
    </lineage>
</organism>
<evidence type="ECO:0008006" key="3">
    <source>
        <dbReference type="Google" id="ProtNLM"/>
    </source>
</evidence>